<gene>
    <name evidence="2" type="ORF">G6N73_23830</name>
</gene>
<sequence length="138" mass="14647">MKATVDTNILLRAILDDHPTQSPAAQEMLDRAELVSVTLPTLCEFAWVLRKGYKRSRQEISAALETIARIPTISLDRPAVEAGLALANAGGDFADGVIAFEGQRLGGDIFFTFDRGAAELLAKAGIATSLLSPAPTGH</sequence>
<dbReference type="InterPro" id="IPR029060">
    <property type="entry name" value="PIN-like_dom_sf"/>
</dbReference>
<dbReference type="InterPro" id="IPR002716">
    <property type="entry name" value="PIN_dom"/>
</dbReference>
<reference evidence="2 3" key="1">
    <citation type="submission" date="2020-02" db="EMBL/GenBank/DDBJ databases">
        <title>Genome sequence of strain CCNWXJ40-4.</title>
        <authorList>
            <person name="Gao J."/>
            <person name="Sun J."/>
        </authorList>
    </citation>
    <scope>NUCLEOTIDE SEQUENCE [LARGE SCALE GENOMIC DNA]</scope>
    <source>
        <strain evidence="2 3">CCNWXJ 40-4</strain>
    </source>
</reference>
<comment type="caution">
    <text evidence="2">The sequence shown here is derived from an EMBL/GenBank/DDBJ whole genome shotgun (WGS) entry which is preliminary data.</text>
</comment>
<evidence type="ECO:0000313" key="3">
    <source>
        <dbReference type="Proteomes" id="UP001642900"/>
    </source>
</evidence>
<proteinExistence type="predicted"/>
<protein>
    <submittedName>
        <fullName evidence="2">Type II toxin-antitoxin system VapC family toxin</fullName>
    </submittedName>
</protein>
<dbReference type="PANTHER" id="PTHR39664">
    <property type="match status" value="1"/>
</dbReference>
<name>A0A6G4WH56_9HYPH</name>
<dbReference type="PANTHER" id="PTHR39664:SF2">
    <property type="entry name" value="NUCLEIC ACID-BINDING PROTEIN, CONTAINING PIN DOMAIN-RELATED"/>
    <property type="match status" value="1"/>
</dbReference>
<dbReference type="AlphaFoldDB" id="A0A6G4WH56"/>
<dbReference type="SUPFAM" id="SSF88723">
    <property type="entry name" value="PIN domain-like"/>
    <property type="match status" value="1"/>
</dbReference>
<dbReference type="RefSeq" id="WP_165032176.1">
    <property type="nucleotide sequence ID" value="NZ_JAAKZF010000044.1"/>
</dbReference>
<dbReference type="Pfam" id="PF01850">
    <property type="entry name" value="PIN"/>
    <property type="match status" value="1"/>
</dbReference>
<dbReference type="Gene3D" id="3.40.50.1010">
    <property type="entry name" value="5'-nuclease"/>
    <property type="match status" value="1"/>
</dbReference>
<accession>A0A6G4WH56</accession>
<dbReference type="EMBL" id="JAAKZF010000044">
    <property type="protein sequence ID" value="NGO54135.1"/>
    <property type="molecule type" value="Genomic_DNA"/>
</dbReference>
<evidence type="ECO:0000259" key="1">
    <source>
        <dbReference type="Pfam" id="PF01850"/>
    </source>
</evidence>
<dbReference type="Proteomes" id="UP001642900">
    <property type="component" value="Unassembled WGS sequence"/>
</dbReference>
<dbReference type="CDD" id="cd18683">
    <property type="entry name" value="PIN_VapC-like"/>
    <property type="match status" value="1"/>
</dbReference>
<keyword evidence="3" id="KW-1185">Reference proteome</keyword>
<organism evidence="2 3">
    <name type="scientific">Allomesorhizobium camelthorni</name>
    <dbReference type="NCBI Taxonomy" id="475069"/>
    <lineage>
        <taxon>Bacteria</taxon>
        <taxon>Pseudomonadati</taxon>
        <taxon>Pseudomonadota</taxon>
        <taxon>Alphaproteobacteria</taxon>
        <taxon>Hyphomicrobiales</taxon>
        <taxon>Phyllobacteriaceae</taxon>
        <taxon>Allomesorhizobium</taxon>
    </lineage>
</organism>
<evidence type="ECO:0000313" key="2">
    <source>
        <dbReference type="EMBL" id="NGO54135.1"/>
    </source>
</evidence>
<feature type="domain" description="PIN" evidence="1">
    <location>
        <begin position="5"/>
        <end position="118"/>
    </location>
</feature>